<gene>
    <name evidence="1" type="ORF">T458_22925</name>
</gene>
<dbReference type="HOGENOM" id="CLU_3363705_0_0_9"/>
<proteinExistence type="predicted"/>
<comment type="caution">
    <text evidence="1">The sequence shown here is derived from an EMBL/GenBank/DDBJ whole genome shotgun (WGS) entry which is preliminary data.</text>
</comment>
<name>V6M7W6_9BACL</name>
<dbReference type="AlphaFoldDB" id="V6M7W6"/>
<dbReference type="STRING" id="1408254.T458_22925"/>
<dbReference type="Proteomes" id="UP000017973">
    <property type="component" value="Unassembled WGS sequence"/>
</dbReference>
<protein>
    <submittedName>
        <fullName evidence="1">Uncharacterized protein</fullName>
    </submittedName>
</protein>
<keyword evidence="2" id="KW-1185">Reference proteome</keyword>
<organism evidence="1 2">
    <name type="scientific">Brevibacillus panacihumi W25</name>
    <dbReference type="NCBI Taxonomy" id="1408254"/>
    <lineage>
        <taxon>Bacteria</taxon>
        <taxon>Bacillati</taxon>
        <taxon>Bacillota</taxon>
        <taxon>Bacilli</taxon>
        <taxon>Bacillales</taxon>
        <taxon>Paenibacillaceae</taxon>
        <taxon>Brevibacillus</taxon>
    </lineage>
</organism>
<sequence>MTARRNFLERRFDYPVRLKTYIHLARDRIFDYNDN</sequence>
<evidence type="ECO:0000313" key="2">
    <source>
        <dbReference type="Proteomes" id="UP000017973"/>
    </source>
</evidence>
<dbReference type="EMBL" id="AYJU01000017">
    <property type="protein sequence ID" value="EST53980.1"/>
    <property type="molecule type" value="Genomic_DNA"/>
</dbReference>
<accession>V6M7W6</accession>
<evidence type="ECO:0000313" key="1">
    <source>
        <dbReference type="EMBL" id="EST53980.1"/>
    </source>
</evidence>
<reference evidence="1 2" key="1">
    <citation type="journal article" date="2014" name="Genome Announc.">
        <title>Draft Genome Sequence of Brevibacillus panacihumi Strain W25, a Halotolerant Hydrocarbon-Degrading Bacterium.</title>
        <authorList>
            <person name="Wang X."/>
            <person name="Jin D."/>
            <person name="Zhou L."/>
            <person name="Wu L."/>
            <person name="An W."/>
            <person name="Chen Y."/>
            <person name="Zhao L."/>
        </authorList>
    </citation>
    <scope>NUCLEOTIDE SEQUENCE [LARGE SCALE GENOMIC DNA]</scope>
    <source>
        <strain evidence="1 2">W25</strain>
    </source>
</reference>